<dbReference type="Proteomes" id="UP000225972">
    <property type="component" value="Unassembled WGS sequence"/>
</dbReference>
<dbReference type="AlphaFoldDB" id="A0A238JDX3"/>
<evidence type="ECO:0000313" key="1">
    <source>
        <dbReference type="EMBL" id="SMX28162.1"/>
    </source>
</evidence>
<proteinExistence type="predicted"/>
<gene>
    <name evidence="1" type="ORF">TRP8649_02277</name>
</gene>
<organism evidence="1 2">
    <name type="scientific">Pelagimonas phthalicica</name>
    <dbReference type="NCBI Taxonomy" id="1037362"/>
    <lineage>
        <taxon>Bacteria</taxon>
        <taxon>Pseudomonadati</taxon>
        <taxon>Pseudomonadota</taxon>
        <taxon>Alphaproteobacteria</taxon>
        <taxon>Rhodobacterales</taxon>
        <taxon>Roseobacteraceae</taxon>
        <taxon>Pelagimonas</taxon>
    </lineage>
</organism>
<protein>
    <submittedName>
        <fullName evidence="1">Uncharacterized protein</fullName>
    </submittedName>
</protein>
<sequence>MTTNRFEFNILAPAEGQSSILEVSCEGTDILHVSREQDGQLIFRFLGTQGVVSEADLAEISKVARDNLVWIDADKVFDM</sequence>
<dbReference type="RefSeq" id="WP_099245303.1">
    <property type="nucleotide sequence ID" value="NZ_FXXP01000002.1"/>
</dbReference>
<accession>A0A238JDX3</accession>
<name>A0A238JDX3_9RHOB</name>
<dbReference type="EMBL" id="FXXP01000002">
    <property type="protein sequence ID" value="SMX28162.1"/>
    <property type="molecule type" value="Genomic_DNA"/>
</dbReference>
<evidence type="ECO:0000313" key="2">
    <source>
        <dbReference type="Proteomes" id="UP000225972"/>
    </source>
</evidence>
<reference evidence="2" key="1">
    <citation type="submission" date="2017-05" db="EMBL/GenBank/DDBJ databases">
        <authorList>
            <person name="Rodrigo-Torres L."/>
            <person name="Arahal R. D."/>
            <person name="Lucena T."/>
        </authorList>
    </citation>
    <scope>NUCLEOTIDE SEQUENCE [LARGE SCALE GENOMIC DNA]</scope>
    <source>
        <strain evidence="2">CECT 8649</strain>
    </source>
</reference>
<keyword evidence="2" id="KW-1185">Reference proteome</keyword>